<feature type="chain" id="PRO_5045385163" description="SSCRP protein" evidence="1">
    <location>
        <begin position="24"/>
        <end position="98"/>
    </location>
</feature>
<comment type="caution">
    <text evidence="2">The sequence shown here is derived from an EMBL/GenBank/DDBJ whole genome shotgun (WGS) entry which is preliminary data.</text>
</comment>
<protein>
    <recommendedName>
        <fullName evidence="4">SSCRP protein</fullName>
    </recommendedName>
</protein>
<accession>A0ABY2GTH2</accession>
<feature type="signal peptide" evidence="1">
    <location>
        <begin position="1"/>
        <end position="23"/>
    </location>
</feature>
<keyword evidence="1" id="KW-0732">Signal</keyword>
<dbReference type="Proteomes" id="UP001642720">
    <property type="component" value="Unassembled WGS sequence"/>
</dbReference>
<sequence>MLFARDFIPTILALSLSATHAEATIAVGTAAGFNESTTKAKTRVASTLANPLDNGQKYVLQGCGGPIWLDNEDGSFNSNCHDASADLACNVHRSLLCS</sequence>
<evidence type="ECO:0008006" key="4">
    <source>
        <dbReference type="Google" id="ProtNLM"/>
    </source>
</evidence>
<dbReference type="GeneID" id="300580854"/>
<evidence type="ECO:0000256" key="1">
    <source>
        <dbReference type="SAM" id="SignalP"/>
    </source>
</evidence>
<dbReference type="RefSeq" id="XP_073555073.1">
    <property type="nucleotide sequence ID" value="XM_073706404.1"/>
</dbReference>
<reference evidence="2 3" key="1">
    <citation type="submission" date="2018-01" db="EMBL/GenBank/DDBJ databases">
        <title>Genome characterization of the sugarcane-associated fungus Trichoderma ghanense CCMA-1212 and their application in lignocelulose bioconversion.</title>
        <authorList>
            <person name="Steindorff A.S."/>
            <person name="Mendes T.D."/>
            <person name="Vilela E.S.D."/>
            <person name="Rodrigues D.S."/>
            <person name="Formighieri E.F."/>
            <person name="Melo I.S."/>
            <person name="Favaro L.C.L."/>
        </authorList>
    </citation>
    <scope>NUCLEOTIDE SEQUENCE [LARGE SCALE GENOMIC DNA]</scope>
    <source>
        <strain evidence="2 3">CCMA-1212</strain>
    </source>
</reference>
<proteinExistence type="predicted"/>
<evidence type="ECO:0000313" key="3">
    <source>
        <dbReference type="Proteomes" id="UP001642720"/>
    </source>
</evidence>
<evidence type="ECO:0000313" key="2">
    <source>
        <dbReference type="EMBL" id="TFA98871.1"/>
    </source>
</evidence>
<keyword evidence="3" id="KW-1185">Reference proteome</keyword>
<organism evidence="2 3">
    <name type="scientific">Trichoderma ghanense</name>
    <dbReference type="NCBI Taxonomy" id="65468"/>
    <lineage>
        <taxon>Eukaryota</taxon>
        <taxon>Fungi</taxon>
        <taxon>Dikarya</taxon>
        <taxon>Ascomycota</taxon>
        <taxon>Pezizomycotina</taxon>
        <taxon>Sordariomycetes</taxon>
        <taxon>Hypocreomycetidae</taxon>
        <taxon>Hypocreales</taxon>
        <taxon>Hypocreaceae</taxon>
        <taxon>Trichoderma</taxon>
    </lineage>
</organism>
<dbReference type="EMBL" id="PPTA01000017">
    <property type="protein sequence ID" value="TFA98871.1"/>
    <property type="molecule type" value="Genomic_DNA"/>
</dbReference>
<name>A0ABY2GTH2_9HYPO</name>
<gene>
    <name evidence="2" type="ORF">CCMA1212_009317</name>
</gene>